<feature type="compositionally biased region" description="Low complexity" evidence="1">
    <location>
        <begin position="69"/>
        <end position="81"/>
    </location>
</feature>
<organism evidence="3 4">
    <name type="scientific">Streptomyces thermocarboxydovorans</name>
    <dbReference type="NCBI Taxonomy" id="59298"/>
    <lineage>
        <taxon>Bacteria</taxon>
        <taxon>Bacillati</taxon>
        <taxon>Actinomycetota</taxon>
        <taxon>Actinomycetes</taxon>
        <taxon>Kitasatosporales</taxon>
        <taxon>Streptomycetaceae</taxon>
        <taxon>Streptomyces</taxon>
    </lineage>
</organism>
<feature type="domain" description="Transposase InsH N-terminal" evidence="2">
    <location>
        <begin position="2"/>
        <end position="63"/>
    </location>
</feature>
<accession>A0ABP3T495</accession>
<dbReference type="Pfam" id="PF05598">
    <property type="entry name" value="DUF772"/>
    <property type="match status" value="1"/>
</dbReference>
<protein>
    <recommendedName>
        <fullName evidence="2">Transposase InsH N-terminal domain-containing protein</fullName>
    </recommendedName>
</protein>
<evidence type="ECO:0000259" key="2">
    <source>
        <dbReference type="Pfam" id="PF05598"/>
    </source>
</evidence>
<dbReference type="InterPro" id="IPR008490">
    <property type="entry name" value="Transposase_InsH_N"/>
</dbReference>
<proteinExistence type="predicted"/>
<keyword evidence="4" id="KW-1185">Reference proteome</keyword>
<reference evidence="4" key="1">
    <citation type="journal article" date="2019" name="Int. J. Syst. Evol. Microbiol.">
        <title>The Global Catalogue of Microorganisms (GCM) 10K type strain sequencing project: providing services to taxonomists for standard genome sequencing and annotation.</title>
        <authorList>
            <consortium name="The Broad Institute Genomics Platform"/>
            <consortium name="The Broad Institute Genome Sequencing Center for Infectious Disease"/>
            <person name="Wu L."/>
            <person name="Ma J."/>
        </authorList>
    </citation>
    <scope>NUCLEOTIDE SEQUENCE [LARGE SCALE GENOMIC DNA]</scope>
    <source>
        <strain evidence="4">JCM 10367</strain>
    </source>
</reference>
<name>A0ABP3T495_9ACTN</name>
<evidence type="ECO:0000256" key="1">
    <source>
        <dbReference type="SAM" id="MobiDB-lite"/>
    </source>
</evidence>
<dbReference type="EMBL" id="BAAAGU010000088">
    <property type="protein sequence ID" value="GAA0669688.1"/>
    <property type="molecule type" value="Genomic_DNA"/>
</dbReference>
<dbReference type="Proteomes" id="UP001500724">
    <property type="component" value="Unassembled WGS sequence"/>
</dbReference>
<evidence type="ECO:0000313" key="4">
    <source>
        <dbReference type="Proteomes" id="UP001500724"/>
    </source>
</evidence>
<gene>
    <name evidence="3" type="ORF">GCM10009535_56940</name>
</gene>
<feature type="region of interest" description="Disordered" evidence="1">
    <location>
        <begin position="69"/>
        <end position="99"/>
    </location>
</feature>
<sequence>MRGAPGLSPAVLSLVTVLQYAEDLTHRQAAAMAVRAIDLKYAIGAALTDTGFDASVLSRFRARLPTRAWSGWSSTGSLSTARMPGWSVPEASSAPTPPM</sequence>
<comment type="caution">
    <text evidence="3">The sequence shown here is derived from an EMBL/GenBank/DDBJ whole genome shotgun (WGS) entry which is preliminary data.</text>
</comment>
<evidence type="ECO:0000313" key="3">
    <source>
        <dbReference type="EMBL" id="GAA0669688.1"/>
    </source>
</evidence>